<dbReference type="OrthoDB" id="164322at2"/>
<dbReference type="PANTHER" id="PTHR46889">
    <property type="entry name" value="TRANSPOSASE INSF FOR INSERTION SEQUENCE IS3B-RELATED"/>
    <property type="match status" value="1"/>
</dbReference>
<accession>A0A402BDC7</accession>
<dbReference type="InterPro" id="IPR048020">
    <property type="entry name" value="Transpos_IS3"/>
</dbReference>
<evidence type="ECO:0000259" key="2">
    <source>
        <dbReference type="PROSITE" id="PS50994"/>
    </source>
</evidence>
<dbReference type="Proteomes" id="UP000287171">
    <property type="component" value="Unassembled WGS sequence"/>
</dbReference>
<evidence type="ECO:0000256" key="1">
    <source>
        <dbReference type="ARBA" id="ARBA00002286"/>
    </source>
</evidence>
<dbReference type="InterPro" id="IPR036397">
    <property type="entry name" value="RNaseH_sf"/>
</dbReference>
<feature type="domain" description="Integrase catalytic" evidence="2">
    <location>
        <begin position="122"/>
        <end position="229"/>
    </location>
</feature>
<dbReference type="GO" id="GO:0003676">
    <property type="term" value="F:nucleic acid binding"/>
    <property type="evidence" value="ECO:0007669"/>
    <property type="project" value="InterPro"/>
</dbReference>
<dbReference type="InterPro" id="IPR001584">
    <property type="entry name" value="Integrase_cat-core"/>
</dbReference>
<comment type="function">
    <text evidence="1">Involved in the transposition of the insertion sequence.</text>
</comment>
<dbReference type="SUPFAM" id="SSF53098">
    <property type="entry name" value="Ribonuclease H-like"/>
    <property type="match status" value="1"/>
</dbReference>
<proteinExistence type="predicted"/>
<sequence>MTYQFIAVAQSEYPVTRLCDILEVSVSGYYAWRRRPQSHHTREDGELRQAIEDVYKASQQRYGSPRVYAELRAQGSRCSRKRVARLMREQNLCARKKRHRVQTTRQDPTHPKTENVLDQDVHATAPNQKWVVDVTMFQTQEGPLFLAGVLDLFSRSLVGWALASEQDTLLVEKALRMALLRRHPSDGLLHHWDRGSQYTSKNYRDLLEREGMIVSMSRTGNCYDNAAMESSGARSSGNASLGLVFRPMLSHEQPSLSMWKRSTIVNAVILL</sequence>
<dbReference type="InterPro" id="IPR012337">
    <property type="entry name" value="RNaseH-like_sf"/>
</dbReference>
<dbReference type="Pfam" id="PF13276">
    <property type="entry name" value="HTH_21"/>
    <property type="match status" value="1"/>
</dbReference>
<evidence type="ECO:0000313" key="3">
    <source>
        <dbReference type="EMBL" id="GCE29277.1"/>
    </source>
</evidence>
<dbReference type="EMBL" id="BIFT01000002">
    <property type="protein sequence ID" value="GCE29277.1"/>
    <property type="molecule type" value="Genomic_DNA"/>
</dbReference>
<dbReference type="Gene3D" id="3.30.420.10">
    <property type="entry name" value="Ribonuclease H-like superfamily/Ribonuclease H"/>
    <property type="match status" value="1"/>
</dbReference>
<keyword evidence="4" id="KW-1185">Reference proteome</keyword>
<dbReference type="PANTHER" id="PTHR46889:SF4">
    <property type="entry name" value="TRANSPOSASE INSO FOR INSERTION SEQUENCE ELEMENT IS911B-RELATED"/>
    <property type="match status" value="1"/>
</dbReference>
<gene>
    <name evidence="3" type="ORF">KDA_47610</name>
</gene>
<dbReference type="InterPro" id="IPR050900">
    <property type="entry name" value="Transposase_IS3/IS150/IS904"/>
</dbReference>
<reference evidence="4" key="1">
    <citation type="submission" date="2018-12" db="EMBL/GenBank/DDBJ databases">
        <title>Tengunoibacter tsumagoiensis gen. nov., sp. nov., Dictyobacter kobayashii sp. nov., D. alpinus sp. nov., and D. joshuensis sp. nov. and description of Dictyobacteraceae fam. nov. within the order Ktedonobacterales isolated from Tengu-no-mugimeshi.</title>
        <authorList>
            <person name="Wang C.M."/>
            <person name="Zheng Y."/>
            <person name="Sakai Y."/>
            <person name="Toyoda A."/>
            <person name="Minakuchi Y."/>
            <person name="Abe K."/>
            <person name="Yokota A."/>
            <person name="Yabe S."/>
        </authorList>
    </citation>
    <scope>NUCLEOTIDE SEQUENCE [LARGE SCALE GENOMIC DNA]</scope>
    <source>
        <strain evidence="4">Uno16</strain>
    </source>
</reference>
<dbReference type="AlphaFoldDB" id="A0A402BDC7"/>
<organism evidence="3 4">
    <name type="scientific">Dictyobacter alpinus</name>
    <dbReference type="NCBI Taxonomy" id="2014873"/>
    <lineage>
        <taxon>Bacteria</taxon>
        <taxon>Bacillati</taxon>
        <taxon>Chloroflexota</taxon>
        <taxon>Ktedonobacteria</taxon>
        <taxon>Ktedonobacterales</taxon>
        <taxon>Dictyobacteraceae</taxon>
        <taxon>Dictyobacter</taxon>
    </lineage>
</organism>
<evidence type="ECO:0000313" key="4">
    <source>
        <dbReference type="Proteomes" id="UP000287171"/>
    </source>
</evidence>
<dbReference type="Pfam" id="PF00665">
    <property type="entry name" value="rve"/>
    <property type="match status" value="1"/>
</dbReference>
<dbReference type="PROSITE" id="PS50994">
    <property type="entry name" value="INTEGRASE"/>
    <property type="match status" value="1"/>
</dbReference>
<dbReference type="GO" id="GO:0015074">
    <property type="term" value="P:DNA integration"/>
    <property type="evidence" value="ECO:0007669"/>
    <property type="project" value="InterPro"/>
</dbReference>
<name>A0A402BDC7_9CHLR</name>
<protein>
    <submittedName>
        <fullName evidence="3">Transposase</fullName>
    </submittedName>
</protein>
<comment type="caution">
    <text evidence="3">The sequence shown here is derived from an EMBL/GenBank/DDBJ whole genome shotgun (WGS) entry which is preliminary data.</text>
</comment>
<dbReference type="NCBIfam" id="NF033516">
    <property type="entry name" value="transpos_IS3"/>
    <property type="match status" value="1"/>
</dbReference>
<dbReference type="InterPro" id="IPR025948">
    <property type="entry name" value="HTH-like_dom"/>
</dbReference>